<feature type="compositionally biased region" description="Low complexity" evidence="1">
    <location>
        <begin position="196"/>
        <end position="205"/>
    </location>
</feature>
<dbReference type="WBParaSite" id="HNAJ_0000731701-mRNA-1">
    <property type="protein sequence ID" value="HNAJ_0000731701-mRNA-1"/>
    <property type="gene ID" value="HNAJ_0000731701"/>
</dbReference>
<accession>A0A158QHF2</accession>
<feature type="region of interest" description="Disordered" evidence="1">
    <location>
        <begin position="114"/>
        <end position="145"/>
    </location>
</feature>
<sequence>MDKPVLFPITETEKQEFSVAPISTVDREKCIQVFIPVNSLVSVKRLKEKYEQFTKVEVVPQDPKSGIKYIVYVQVHQSALVACAAQEEKVVPKMEPIPPHSIVGVIIPRIISTRVAGPEPPPQQPSAPPIRRSIPLTQGGKTGQISATVQPGERTIWQDPAVIGVSDPTLAQYHQALQQQQYAQVQYQQALQQQQYAQPTHATHQPNKVTGAAPCPAREQAPPPEPLMVKTQLVPQTPSPPRSTISSSSFQIDHDRCCIFTIQNEDLEGLHYRLFFDYFKDYGFVECVVCLEKGADGFVQFYHPQQARKALKHPQHKFGETSLNLYPSDPKFFKDSSGELLGGNPFDQSNNHQKAGKRQLWFEEEEVEERGPSVDDLLRVIFVSQIQASTKGLEGKFHNTVGLKKPGQPPVNQSFHRFTPKNIAGLKEPGDQVCLLYEVGLPDFVEKRHYGFLGFDPILIRNSA</sequence>
<dbReference type="GO" id="GO:0003676">
    <property type="term" value="F:nucleic acid binding"/>
    <property type="evidence" value="ECO:0007669"/>
    <property type="project" value="InterPro"/>
</dbReference>
<dbReference type="Proteomes" id="UP000278807">
    <property type="component" value="Unassembled WGS sequence"/>
</dbReference>
<gene>
    <name evidence="2" type="ORF">HNAJ_LOCUS7313</name>
</gene>
<feature type="region of interest" description="Disordered" evidence="1">
    <location>
        <begin position="196"/>
        <end position="224"/>
    </location>
</feature>
<feature type="compositionally biased region" description="Pro residues" evidence="1">
    <location>
        <begin position="118"/>
        <end position="128"/>
    </location>
</feature>
<dbReference type="EMBL" id="UZAE01012032">
    <property type="protein sequence ID" value="VDO03173.1"/>
    <property type="molecule type" value="Genomic_DNA"/>
</dbReference>
<dbReference type="AlphaFoldDB" id="A0A158QHF2"/>
<evidence type="ECO:0000256" key="1">
    <source>
        <dbReference type="SAM" id="MobiDB-lite"/>
    </source>
</evidence>
<evidence type="ECO:0000313" key="4">
    <source>
        <dbReference type="WBParaSite" id="HNAJ_0000731701-mRNA-1"/>
    </source>
</evidence>
<dbReference type="SUPFAM" id="SSF54928">
    <property type="entry name" value="RNA-binding domain, RBD"/>
    <property type="match status" value="1"/>
</dbReference>
<keyword evidence="3" id="KW-1185">Reference proteome</keyword>
<dbReference type="InterPro" id="IPR035979">
    <property type="entry name" value="RBD_domain_sf"/>
</dbReference>
<dbReference type="OrthoDB" id="10576924at2759"/>
<evidence type="ECO:0000313" key="3">
    <source>
        <dbReference type="Proteomes" id="UP000278807"/>
    </source>
</evidence>
<name>A0A158QHF2_RODNA</name>
<proteinExistence type="predicted"/>
<reference evidence="2 3" key="2">
    <citation type="submission" date="2018-11" db="EMBL/GenBank/DDBJ databases">
        <authorList>
            <consortium name="Pathogen Informatics"/>
        </authorList>
    </citation>
    <scope>NUCLEOTIDE SEQUENCE [LARGE SCALE GENOMIC DNA]</scope>
</reference>
<evidence type="ECO:0000313" key="2">
    <source>
        <dbReference type="EMBL" id="VDO03173.1"/>
    </source>
</evidence>
<reference evidence="4" key="1">
    <citation type="submission" date="2016-04" db="UniProtKB">
        <authorList>
            <consortium name="WormBaseParasite"/>
        </authorList>
    </citation>
    <scope>IDENTIFICATION</scope>
</reference>
<organism evidence="4">
    <name type="scientific">Rodentolepis nana</name>
    <name type="common">Dwarf tapeworm</name>
    <name type="synonym">Hymenolepis nana</name>
    <dbReference type="NCBI Taxonomy" id="102285"/>
    <lineage>
        <taxon>Eukaryota</taxon>
        <taxon>Metazoa</taxon>
        <taxon>Spiralia</taxon>
        <taxon>Lophotrochozoa</taxon>
        <taxon>Platyhelminthes</taxon>
        <taxon>Cestoda</taxon>
        <taxon>Eucestoda</taxon>
        <taxon>Cyclophyllidea</taxon>
        <taxon>Hymenolepididae</taxon>
        <taxon>Rodentolepis</taxon>
    </lineage>
</organism>
<protein>
    <submittedName>
        <fullName evidence="4">RRM domain-containing protein</fullName>
    </submittedName>
</protein>